<dbReference type="RefSeq" id="WP_092313772.1">
    <property type="nucleotide sequence ID" value="NZ_FNTJ01000001.1"/>
</dbReference>
<feature type="domain" description="HTH luxR-type" evidence="4">
    <location>
        <begin position="149"/>
        <end position="214"/>
    </location>
</feature>
<evidence type="ECO:0000256" key="3">
    <source>
        <dbReference type="PROSITE-ProRule" id="PRU00169"/>
    </source>
</evidence>
<evidence type="ECO:0000259" key="4">
    <source>
        <dbReference type="PROSITE" id="PS50043"/>
    </source>
</evidence>
<protein>
    <submittedName>
        <fullName evidence="6">Two component transcriptional regulator, LuxR family</fullName>
    </submittedName>
</protein>
<dbReference type="SMART" id="SM00448">
    <property type="entry name" value="REC"/>
    <property type="match status" value="1"/>
</dbReference>
<dbReference type="GO" id="GO:0003677">
    <property type="term" value="F:DNA binding"/>
    <property type="evidence" value="ECO:0007669"/>
    <property type="project" value="UniProtKB-KW"/>
</dbReference>
<keyword evidence="7" id="KW-1185">Reference proteome</keyword>
<sequence>MKKIRVALADDHPLVLAAVSDLLHKTGKYEVVAAVTTPSALVQQLADDPRIDVVITDYFMEGDETFGDGIRLVTYLIRHFPRVQVLVLTMMSNPMIVAALYDIGVRSVLLKRHDMSELLSALENVRLGRIHHPPSLVPNEFHSSPLRSMADGLSSLTPKEYEVLRHFVRGESMMQIAANLKRSVKTVSAQKISAIRKLNLDSDQALVAFCLESGEFQ</sequence>
<name>A0A1H4MKP2_9PSED</name>
<dbReference type="Gene3D" id="3.40.50.2300">
    <property type="match status" value="1"/>
</dbReference>
<dbReference type="CDD" id="cd17535">
    <property type="entry name" value="REC_NarL-like"/>
    <property type="match status" value="1"/>
</dbReference>
<dbReference type="InterPro" id="IPR051015">
    <property type="entry name" value="EvgA-like"/>
</dbReference>
<keyword evidence="1 3" id="KW-0597">Phosphoprotein</keyword>
<gene>
    <name evidence="6" type="ORF">SAMN05216178_2442</name>
</gene>
<accession>A0A1H4MKP2</accession>
<dbReference type="SUPFAM" id="SSF52172">
    <property type="entry name" value="CheY-like"/>
    <property type="match status" value="1"/>
</dbReference>
<dbReference type="InterPro" id="IPR000792">
    <property type="entry name" value="Tscrpt_reg_LuxR_C"/>
</dbReference>
<dbReference type="PROSITE" id="PS50043">
    <property type="entry name" value="HTH_LUXR_2"/>
    <property type="match status" value="1"/>
</dbReference>
<dbReference type="AlphaFoldDB" id="A0A1H4MKP2"/>
<dbReference type="Pfam" id="PF00196">
    <property type="entry name" value="GerE"/>
    <property type="match status" value="1"/>
</dbReference>
<dbReference type="Pfam" id="PF00072">
    <property type="entry name" value="Response_reg"/>
    <property type="match status" value="1"/>
</dbReference>
<evidence type="ECO:0000313" key="6">
    <source>
        <dbReference type="EMBL" id="SEB83569.1"/>
    </source>
</evidence>
<proteinExistence type="predicted"/>
<reference evidence="7" key="1">
    <citation type="submission" date="2016-10" db="EMBL/GenBank/DDBJ databases">
        <authorList>
            <person name="Varghese N."/>
            <person name="Submissions S."/>
        </authorList>
    </citation>
    <scope>NUCLEOTIDE SEQUENCE [LARGE SCALE GENOMIC DNA]</scope>
    <source>
        <strain evidence="7">DSM 9751</strain>
    </source>
</reference>
<evidence type="ECO:0000256" key="2">
    <source>
        <dbReference type="ARBA" id="ARBA00023125"/>
    </source>
</evidence>
<dbReference type="InterPro" id="IPR016032">
    <property type="entry name" value="Sig_transdc_resp-reg_C-effctor"/>
</dbReference>
<dbReference type="GO" id="GO:0006355">
    <property type="term" value="P:regulation of DNA-templated transcription"/>
    <property type="evidence" value="ECO:0007669"/>
    <property type="project" value="InterPro"/>
</dbReference>
<dbReference type="EMBL" id="FNTJ01000001">
    <property type="protein sequence ID" value="SEB83569.1"/>
    <property type="molecule type" value="Genomic_DNA"/>
</dbReference>
<keyword evidence="2" id="KW-0238">DNA-binding</keyword>
<dbReference type="SMART" id="SM00421">
    <property type="entry name" value="HTH_LUXR"/>
    <property type="match status" value="1"/>
</dbReference>
<dbReference type="Gene3D" id="1.10.10.10">
    <property type="entry name" value="Winged helix-like DNA-binding domain superfamily/Winged helix DNA-binding domain"/>
    <property type="match status" value="1"/>
</dbReference>
<dbReference type="GO" id="GO:0000160">
    <property type="term" value="P:phosphorelay signal transduction system"/>
    <property type="evidence" value="ECO:0007669"/>
    <property type="project" value="InterPro"/>
</dbReference>
<dbReference type="InterPro" id="IPR036388">
    <property type="entry name" value="WH-like_DNA-bd_sf"/>
</dbReference>
<dbReference type="PRINTS" id="PR00038">
    <property type="entry name" value="HTHLUXR"/>
</dbReference>
<dbReference type="InterPro" id="IPR011006">
    <property type="entry name" value="CheY-like_superfamily"/>
</dbReference>
<organism evidence="6 7">
    <name type="scientific">Pseudomonas saponiphila</name>
    <dbReference type="NCBI Taxonomy" id="556534"/>
    <lineage>
        <taxon>Bacteria</taxon>
        <taxon>Pseudomonadati</taxon>
        <taxon>Pseudomonadota</taxon>
        <taxon>Gammaproteobacteria</taxon>
        <taxon>Pseudomonadales</taxon>
        <taxon>Pseudomonadaceae</taxon>
        <taxon>Pseudomonas</taxon>
    </lineage>
</organism>
<dbReference type="PROSITE" id="PS50110">
    <property type="entry name" value="RESPONSE_REGULATORY"/>
    <property type="match status" value="1"/>
</dbReference>
<evidence type="ECO:0000313" key="7">
    <source>
        <dbReference type="Proteomes" id="UP000198982"/>
    </source>
</evidence>
<dbReference type="Proteomes" id="UP000198982">
    <property type="component" value="Unassembled WGS sequence"/>
</dbReference>
<evidence type="ECO:0000256" key="1">
    <source>
        <dbReference type="ARBA" id="ARBA00022553"/>
    </source>
</evidence>
<dbReference type="PANTHER" id="PTHR45566:SF1">
    <property type="entry name" value="HTH-TYPE TRANSCRIPTIONAL REGULATOR YHJB-RELATED"/>
    <property type="match status" value="1"/>
</dbReference>
<dbReference type="InterPro" id="IPR001789">
    <property type="entry name" value="Sig_transdc_resp-reg_receiver"/>
</dbReference>
<feature type="modified residue" description="4-aspartylphosphate" evidence="3">
    <location>
        <position position="57"/>
    </location>
</feature>
<dbReference type="SUPFAM" id="SSF46894">
    <property type="entry name" value="C-terminal effector domain of the bipartite response regulators"/>
    <property type="match status" value="1"/>
</dbReference>
<dbReference type="InterPro" id="IPR058245">
    <property type="entry name" value="NreC/VraR/RcsB-like_REC"/>
</dbReference>
<feature type="domain" description="Response regulatory" evidence="5">
    <location>
        <begin position="5"/>
        <end position="126"/>
    </location>
</feature>
<dbReference type="PANTHER" id="PTHR45566">
    <property type="entry name" value="HTH-TYPE TRANSCRIPTIONAL REGULATOR YHJB-RELATED"/>
    <property type="match status" value="1"/>
</dbReference>
<dbReference type="CDD" id="cd06170">
    <property type="entry name" value="LuxR_C_like"/>
    <property type="match status" value="1"/>
</dbReference>
<evidence type="ECO:0000259" key="5">
    <source>
        <dbReference type="PROSITE" id="PS50110"/>
    </source>
</evidence>